<keyword evidence="4" id="KW-1185">Reference proteome</keyword>
<evidence type="ECO:0000256" key="1">
    <source>
        <dbReference type="SAM" id="MobiDB-lite"/>
    </source>
</evidence>
<organism evidence="3 4">
    <name type="scientific">Tetradesmus obliquus</name>
    <name type="common">Green alga</name>
    <name type="synonym">Acutodesmus obliquus</name>
    <dbReference type="NCBI Taxonomy" id="3088"/>
    <lineage>
        <taxon>Eukaryota</taxon>
        <taxon>Viridiplantae</taxon>
        <taxon>Chlorophyta</taxon>
        <taxon>core chlorophytes</taxon>
        <taxon>Chlorophyceae</taxon>
        <taxon>CS clade</taxon>
        <taxon>Sphaeropleales</taxon>
        <taxon>Scenedesmaceae</taxon>
        <taxon>Tetradesmus</taxon>
    </lineage>
</organism>
<evidence type="ECO:0000259" key="2">
    <source>
        <dbReference type="Pfam" id="PF04073"/>
    </source>
</evidence>
<dbReference type="InterPro" id="IPR036754">
    <property type="entry name" value="YbaK/aa-tRNA-synt-asso_dom_sf"/>
</dbReference>
<protein>
    <recommendedName>
        <fullName evidence="2">YbaK/aminoacyl-tRNA synthetase-associated domain-containing protein</fullName>
    </recommendedName>
</protein>
<evidence type="ECO:0000313" key="4">
    <source>
        <dbReference type="Proteomes" id="UP001244341"/>
    </source>
</evidence>
<dbReference type="Gene3D" id="3.90.960.10">
    <property type="entry name" value="YbaK/aminoacyl-tRNA synthetase-associated domain"/>
    <property type="match status" value="1"/>
</dbReference>
<feature type="domain" description="YbaK/aminoacyl-tRNA synthetase-associated" evidence="2">
    <location>
        <begin position="131"/>
        <end position="181"/>
    </location>
</feature>
<gene>
    <name evidence="3" type="ORF">OEZ85_008547</name>
</gene>
<dbReference type="Pfam" id="PF04073">
    <property type="entry name" value="tRNA_edit"/>
    <property type="match status" value="1"/>
</dbReference>
<proteinExistence type="predicted"/>
<dbReference type="CDD" id="cd04332">
    <property type="entry name" value="YbaK_like"/>
    <property type="match status" value="1"/>
</dbReference>
<sequence>MLLPLSSRRLGGACCSVRKHCALRRWVNNTAAAAAARSAANSDVLTDPPAMGRLSADDLRQYIVRHNIQVIKSMVLLVKDAPPSTAAAAVSSENQSSSAGTSSEESLDSDSTPAAAVAAAAGGGDAAVPPAVLVLLTDEVRVDERAVAAQLGLPRKRLRLASRQEAAAATGYEVGSIPPFGE</sequence>
<evidence type="ECO:0000313" key="3">
    <source>
        <dbReference type="EMBL" id="WIA09135.1"/>
    </source>
</evidence>
<accession>A0ABY8TJF7</accession>
<dbReference type="SUPFAM" id="SSF55826">
    <property type="entry name" value="YbaK/ProRS associated domain"/>
    <property type="match status" value="1"/>
</dbReference>
<dbReference type="EMBL" id="CP126208">
    <property type="protein sequence ID" value="WIA09135.1"/>
    <property type="molecule type" value="Genomic_DNA"/>
</dbReference>
<dbReference type="Proteomes" id="UP001244341">
    <property type="component" value="Chromosome 1b"/>
</dbReference>
<name>A0ABY8TJF7_TETOB</name>
<dbReference type="InterPro" id="IPR007214">
    <property type="entry name" value="YbaK/aa-tRNA-synth-assoc-dom"/>
</dbReference>
<feature type="region of interest" description="Disordered" evidence="1">
    <location>
        <begin position="86"/>
        <end position="116"/>
    </location>
</feature>
<reference evidence="3 4" key="1">
    <citation type="submission" date="2023-05" db="EMBL/GenBank/DDBJ databases">
        <title>A 100% complete, gapless, phased diploid assembly of the Scenedesmus obliquus UTEX 3031 genome.</title>
        <authorList>
            <person name="Biondi T.C."/>
            <person name="Hanschen E.R."/>
            <person name="Kwon T."/>
            <person name="Eng W."/>
            <person name="Kruse C.P.S."/>
            <person name="Koehler S.I."/>
            <person name="Kunde Y."/>
            <person name="Gleasner C.D."/>
            <person name="You Mak K.T."/>
            <person name="Polle J."/>
            <person name="Hovde B.T."/>
            <person name="Starkenburg S.R."/>
        </authorList>
    </citation>
    <scope>NUCLEOTIDE SEQUENCE [LARGE SCALE GENOMIC DNA]</scope>
    <source>
        <strain evidence="3 4">DOE0152z</strain>
    </source>
</reference>